<comment type="similarity">
    <text evidence="1 9">Belongs to the peptidase S11 family.</text>
</comment>
<dbReference type="Gene3D" id="3.40.710.10">
    <property type="entry name" value="DD-peptidase/beta-lactamase superfamily"/>
    <property type="match status" value="1"/>
</dbReference>
<organism evidence="12 13">
    <name type="scientific">Thermostaphylospora chromogena</name>
    <dbReference type="NCBI Taxonomy" id="35622"/>
    <lineage>
        <taxon>Bacteria</taxon>
        <taxon>Bacillati</taxon>
        <taxon>Actinomycetota</taxon>
        <taxon>Actinomycetes</taxon>
        <taxon>Streptosporangiales</taxon>
        <taxon>Thermomonosporaceae</taxon>
        <taxon>Thermostaphylospora</taxon>
    </lineage>
</organism>
<evidence type="ECO:0000256" key="2">
    <source>
        <dbReference type="ARBA" id="ARBA00022729"/>
    </source>
</evidence>
<dbReference type="PROSITE" id="PS51257">
    <property type="entry name" value="PROKAR_LIPOPROTEIN"/>
    <property type="match status" value="1"/>
</dbReference>
<dbReference type="SUPFAM" id="SSF56601">
    <property type="entry name" value="beta-lactamase/transpeptidase-like"/>
    <property type="match status" value="1"/>
</dbReference>
<evidence type="ECO:0000256" key="6">
    <source>
        <dbReference type="ARBA" id="ARBA00023316"/>
    </source>
</evidence>
<keyword evidence="12" id="KW-0645">Protease</keyword>
<dbReference type="InterPro" id="IPR001967">
    <property type="entry name" value="Peptidase_S11_N"/>
</dbReference>
<evidence type="ECO:0000256" key="3">
    <source>
        <dbReference type="ARBA" id="ARBA00022801"/>
    </source>
</evidence>
<dbReference type="EMBL" id="FNKK01000002">
    <property type="protein sequence ID" value="SDQ32353.1"/>
    <property type="molecule type" value="Genomic_DNA"/>
</dbReference>
<dbReference type="InterPro" id="IPR012338">
    <property type="entry name" value="Beta-lactam/transpept-like"/>
</dbReference>
<dbReference type="GO" id="GO:0006508">
    <property type="term" value="P:proteolysis"/>
    <property type="evidence" value="ECO:0007669"/>
    <property type="project" value="InterPro"/>
</dbReference>
<protein>
    <submittedName>
        <fullName evidence="12">D-alanyl-D-alanine carboxypeptidase (Penicillin-binding protein 5/6)</fullName>
    </submittedName>
</protein>
<evidence type="ECO:0000256" key="7">
    <source>
        <dbReference type="PIRSR" id="PIRSR618044-1"/>
    </source>
</evidence>
<dbReference type="GO" id="GO:0008360">
    <property type="term" value="P:regulation of cell shape"/>
    <property type="evidence" value="ECO:0007669"/>
    <property type="project" value="UniProtKB-KW"/>
</dbReference>
<dbReference type="STRING" id="35622.SAMN04489764_0211"/>
<evidence type="ECO:0000313" key="13">
    <source>
        <dbReference type="Proteomes" id="UP000217103"/>
    </source>
</evidence>
<evidence type="ECO:0000256" key="8">
    <source>
        <dbReference type="PIRSR" id="PIRSR618044-2"/>
    </source>
</evidence>
<dbReference type="GO" id="GO:0009002">
    <property type="term" value="F:serine-type D-Ala-D-Ala carboxypeptidase activity"/>
    <property type="evidence" value="ECO:0007669"/>
    <property type="project" value="InterPro"/>
</dbReference>
<dbReference type="Proteomes" id="UP000217103">
    <property type="component" value="Unassembled WGS sequence"/>
</dbReference>
<reference evidence="12 13" key="1">
    <citation type="submission" date="2016-10" db="EMBL/GenBank/DDBJ databases">
        <authorList>
            <person name="de Groot N.N."/>
        </authorList>
    </citation>
    <scope>NUCLEOTIDE SEQUENCE [LARGE SCALE GENOMIC DNA]</scope>
    <source>
        <strain evidence="12 13">DSM 43794</strain>
    </source>
</reference>
<dbReference type="GO" id="GO:0071555">
    <property type="term" value="P:cell wall organization"/>
    <property type="evidence" value="ECO:0007669"/>
    <property type="project" value="UniProtKB-KW"/>
</dbReference>
<feature type="active site" description="Proton acceptor" evidence="7">
    <location>
        <position position="104"/>
    </location>
</feature>
<evidence type="ECO:0000313" key="12">
    <source>
        <dbReference type="EMBL" id="SDQ32353.1"/>
    </source>
</evidence>
<keyword evidence="4" id="KW-0133">Cell shape</keyword>
<evidence type="ECO:0000256" key="10">
    <source>
        <dbReference type="SAM" id="SignalP"/>
    </source>
</evidence>
<name>A0A1H0ZY72_9ACTN</name>
<feature type="active site" description="Acyl-ester intermediate" evidence="7">
    <location>
        <position position="101"/>
    </location>
</feature>
<evidence type="ECO:0000259" key="11">
    <source>
        <dbReference type="Pfam" id="PF00768"/>
    </source>
</evidence>
<dbReference type="InterPro" id="IPR018044">
    <property type="entry name" value="Peptidase_S11"/>
</dbReference>
<keyword evidence="12" id="KW-0121">Carboxypeptidase</keyword>
<evidence type="ECO:0000256" key="1">
    <source>
        <dbReference type="ARBA" id="ARBA00007164"/>
    </source>
</evidence>
<feature type="signal peptide" evidence="10">
    <location>
        <begin position="1"/>
        <end position="38"/>
    </location>
</feature>
<accession>A0A1H0ZY72</accession>
<evidence type="ECO:0000256" key="9">
    <source>
        <dbReference type="RuleBase" id="RU004016"/>
    </source>
</evidence>
<keyword evidence="2 10" id="KW-0732">Signal</keyword>
<feature type="binding site" evidence="8">
    <location>
        <position position="269"/>
    </location>
    <ligand>
        <name>substrate</name>
    </ligand>
</feature>
<dbReference type="Pfam" id="PF00768">
    <property type="entry name" value="Peptidase_S11"/>
    <property type="match status" value="1"/>
</dbReference>
<evidence type="ECO:0000256" key="5">
    <source>
        <dbReference type="ARBA" id="ARBA00022984"/>
    </source>
</evidence>
<feature type="chain" id="PRO_5011764937" evidence="10">
    <location>
        <begin position="39"/>
        <end position="319"/>
    </location>
</feature>
<feature type="domain" description="Peptidase S11 D-alanyl-D-alanine carboxypeptidase A N-terminal" evidence="11">
    <location>
        <begin position="67"/>
        <end position="298"/>
    </location>
</feature>
<keyword evidence="5" id="KW-0573">Peptidoglycan synthesis</keyword>
<dbReference type="PANTHER" id="PTHR21581">
    <property type="entry name" value="D-ALANYL-D-ALANINE CARBOXYPEPTIDASE"/>
    <property type="match status" value="1"/>
</dbReference>
<evidence type="ECO:0000256" key="4">
    <source>
        <dbReference type="ARBA" id="ARBA00022960"/>
    </source>
</evidence>
<keyword evidence="13" id="KW-1185">Reference proteome</keyword>
<feature type="active site" evidence="7">
    <location>
        <position position="160"/>
    </location>
</feature>
<dbReference type="AlphaFoldDB" id="A0A1H0ZY72"/>
<keyword evidence="3" id="KW-0378">Hydrolase</keyword>
<sequence length="319" mass="34216">MAHMRIGDARPSRRLRPASLCAAALALACAVTAAPAHATTRHTTARTGTAWAVPVGAPAVPVGASMRTAPKVHARAALLVDAATGEELYARRAGRRAPVASLVKVMTAYVVLREARLSDVIKITKADVRHAVRHGATRAGLRAGERFTVRDLLYALMLPSGADASHALARRYGPGTGRFVAKMNAVARELGLRDTRYANPDGLPHPANGGRSTARDQVRLARFALRHPELSRIAATGRHTVRRTEAHRAHVWRNTNELLGSLPGALGVKTGYTRAAGFCLLFAARREGRVLIGAVLGESRSDRRFSTARRLVEWAGGVR</sequence>
<dbReference type="PANTHER" id="PTHR21581:SF33">
    <property type="entry name" value="D-ALANYL-D-ALANINE CARBOXYPEPTIDASE DACB"/>
    <property type="match status" value="1"/>
</dbReference>
<dbReference type="PRINTS" id="PR00725">
    <property type="entry name" value="DADACBPTASE1"/>
</dbReference>
<proteinExistence type="inferred from homology"/>
<keyword evidence="6" id="KW-0961">Cell wall biogenesis/degradation</keyword>
<gene>
    <name evidence="12" type="ORF">SAMN04489764_0211</name>
</gene>
<dbReference type="GO" id="GO:0009252">
    <property type="term" value="P:peptidoglycan biosynthetic process"/>
    <property type="evidence" value="ECO:0007669"/>
    <property type="project" value="UniProtKB-KW"/>
</dbReference>